<organism evidence="5 6">
    <name type="scientific">Belliella calami</name>
    <dbReference type="NCBI Taxonomy" id="2923436"/>
    <lineage>
        <taxon>Bacteria</taxon>
        <taxon>Pseudomonadati</taxon>
        <taxon>Bacteroidota</taxon>
        <taxon>Cytophagia</taxon>
        <taxon>Cytophagales</taxon>
        <taxon>Cyclobacteriaceae</taxon>
        <taxon>Belliella</taxon>
    </lineage>
</organism>
<evidence type="ECO:0000313" key="5">
    <source>
        <dbReference type="EMBL" id="MCH7399942.1"/>
    </source>
</evidence>
<evidence type="ECO:0000256" key="2">
    <source>
        <dbReference type="ARBA" id="ARBA00022679"/>
    </source>
</evidence>
<dbReference type="Pfam" id="PF07804">
    <property type="entry name" value="HipA_C"/>
    <property type="match status" value="1"/>
</dbReference>
<dbReference type="PANTHER" id="PTHR37419">
    <property type="entry name" value="SERINE/THREONINE-PROTEIN KINASE TOXIN HIPA"/>
    <property type="match status" value="1"/>
</dbReference>
<sequence length="314" mass="35573">MKDKCLYCYKPLEEQEKDFHAKCANEFFGTQTSPLIPYSIDDMTTLAKDVIDRSISVPGVQPKLSMSLIKEVQGQSDQRLTVVGALGGNYIFKPPTVAFPELPANEHLTMRMAEDFGIPVVPSSLIQLQSGELSYITKRIDRTENLEKIHMIDMFQITEAFDKYKSSMEKVGKAVGSFASNTVLDKLILFEITVFSFLTGNNDMHLKNFSLIEASSGWKLAPAYDLLNVSIANPEDKEELALSMGGKKSRLKRTDFVSYGQNLGLTDKQIEGVFKRFLKFKKKGIQWIRNSFLTDGMQEAYLELLEERYSRILE</sequence>
<dbReference type="Proteomes" id="UP001165488">
    <property type="component" value="Unassembled WGS sequence"/>
</dbReference>
<evidence type="ECO:0000313" key="6">
    <source>
        <dbReference type="Proteomes" id="UP001165488"/>
    </source>
</evidence>
<keyword evidence="6" id="KW-1185">Reference proteome</keyword>
<dbReference type="InterPro" id="IPR052028">
    <property type="entry name" value="HipA_Ser/Thr_kinase"/>
</dbReference>
<comment type="caution">
    <text evidence="5">The sequence shown here is derived from an EMBL/GenBank/DDBJ whole genome shotgun (WGS) entry which is preliminary data.</text>
</comment>
<accession>A0ABS9UTI2</accession>
<evidence type="ECO:0000259" key="4">
    <source>
        <dbReference type="Pfam" id="PF07804"/>
    </source>
</evidence>
<keyword evidence="2" id="KW-0808">Transferase</keyword>
<protein>
    <submittedName>
        <fullName evidence="5">HipA domain-containing protein</fullName>
    </submittedName>
</protein>
<evidence type="ECO:0000256" key="3">
    <source>
        <dbReference type="ARBA" id="ARBA00022777"/>
    </source>
</evidence>
<proteinExistence type="inferred from homology"/>
<comment type="similarity">
    <text evidence="1">Belongs to the HipA Ser/Thr kinase family.</text>
</comment>
<dbReference type="EMBL" id="JAKZGS010000023">
    <property type="protein sequence ID" value="MCH7399942.1"/>
    <property type="molecule type" value="Genomic_DNA"/>
</dbReference>
<keyword evidence="3" id="KW-0418">Kinase</keyword>
<dbReference type="PANTHER" id="PTHR37419:SF1">
    <property type="entry name" value="SERINE_THREONINE-PROTEIN KINASE TOXIN HIPA"/>
    <property type="match status" value="1"/>
</dbReference>
<reference evidence="5" key="1">
    <citation type="submission" date="2022-03" db="EMBL/GenBank/DDBJ databases">
        <title>De novo assembled genomes of Belliella spp. (Cyclobacteriaceae) strains.</title>
        <authorList>
            <person name="Szabo A."/>
            <person name="Korponai K."/>
            <person name="Felfoldi T."/>
        </authorList>
    </citation>
    <scope>NUCLEOTIDE SEQUENCE</scope>
    <source>
        <strain evidence="5">DSM 107340</strain>
    </source>
</reference>
<evidence type="ECO:0000256" key="1">
    <source>
        <dbReference type="ARBA" id="ARBA00010164"/>
    </source>
</evidence>
<dbReference type="InterPro" id="IPR012893">
    <property type="entry name" value="HipA-like_C"/>
</dbReference>
<name>A0ABS9UTI2_9BACT</name>
<dbReference type="RefSeq" id="WP_241276436.1">
    <property type="nucleotide sequence ID" value="NZ_JAKZGS010000023.1"/>
</dbReference>
<gene>
    <name evidence="5" type="ORF">MM236_18250</name>
</gene>
<feature type="domain" description="HipA-like C-terminal" evidence="4">
    <location>
        <begin position="55"/>
        <end position="277"/>
    </location>
</feature>
<dbReference type="Gene3D" id="1.10.1070.20">
    <property type="match status" value="1"/>
</dbReference>